<reference evidence="5" key="1">
    <citation type="journal article" date="2016" name="Front. Microbiol.">
        <title>Genome Sequence of the Piezophilic, Mesophilic Sulfate-Reducing Bacterium Desulfovibrio indicus J2T.</title>
        <authorList>
            <person name="Cao J."/>
            <person name="Maignien L."/>
            <person name="Shao Z."/>
            <person name="Alain K."/>
            <person name="Jebbar M."/>
        </authorList>
    </citation>
    <scope>NUCLEOTIDE SEQUENCE</scope>
    <source>
        <strain evidence="5">NBRC 103626</strain>
    </source>
</reference>
<keyword evidence="2" id="KW-0229">DNA integration</keyword>
<dbReference type="Gene3D" id="1.10.443.10">
    <property type="entry name" value="Intergrase catalytic core"/>
    <property type="match status" value="1"/>
</dbReference>
<dbReference type="GO" id="GO:0006310">
    <property type="term" value="P:DNA recombination"/>
    <property type="evidence" value="ECO:0007669"/>
    <property type="project" value="UniProtKB-KW"/>
</dbReference>
<evidence type="ECO:0000256" key="4">
    <source>
        <dbReference type="SAM" id="MobiDB-lite"/>
    </source>
</evidence>
<dbReference type="InterPro" id="IPR013762">
    <property type="entry name" value="Integrase-like_cat_sf"/>
</dbReference>
<dbReference type="Proteomes" id="UP001055108">
    <property type="component" value="Unassembled WGS sequence"/>
</dbReference>
<evidence type="ECO:0000313" key="5">
    <source>
        <dbReference type="EMBL" id="GJD79577.1"/>
    </source>
</evidence>
<gene>
    <name evidence="5" type="ORF">NBEOAGPD_2806</name>
</gene>
<evidence type="ECO:0000256" key="1">
    <source>
        <dbReference type="ARBA" id="ARBA00008857"/>
    </source>
</evidence>
<feature type="compositionally biased region" description="Acidic residues" evidence="4">
    <location>
        <begin position="116"/>
        <end position="133"/>
    </location>
</feature>
<feature type="region of interest" description="Disordered" evidence="4">
    <location>
        <begin position="496"/>
        <end position="520"/>
    </location>
</feature>
<feature type="region of interest" description="Disordered" evidence="4">
    <location>
        <begin position="116"/>
        <end position="139"/>
    </location>
</feature>
<comment type="caution">
    <text evidence="5">The sequence shown here is derived from an EMBL/GenBank/DDBJ whole genome shotgun (WGS) entry which is preliminary data.</text>
</comment>
<dbReference type="InterPro" id="IPR011010">
    <property type="entry name" value="DNA_brk_join_enz"/>
</dbReference>
<dbReference type="PANTHER" id="PTHR30629:SF2">
    <property type="entry name" value="PROPHAGE INTEGRASE INTS-RELATED"/>
    <property type="match status" value="1"/>
</dbReference>
<dbReference type="AlphaFoldDB" id="A0AA37MB74"/>
<comment type="similarity">
    <text evidence="1">Belongs to the 'phage' integrase family.</text>
</comment>
<proteinExistence type="inferred from homology"/>
<evidence type="ECO:0000313" key="6">
    <source>
        <dbReference type="Proteomes" id="UP001055108"/>
    </source>
</evidence>
<dbReference type="RefSeq" id="WP_238303554.1">
    <property type="nucleotide sequence ID" value="NZ_BPQM01000064.1"/>
</dbReference>
<dbReference type="InterPro" id="IPR050808">
    <property type="entry name" value="Phage_Integrase"/>
</dbReference>
<dbReference type="EMBL" id="BPQM01000064">
    <property type="protein sequence ID" value="GJD79577.1"/>
    <property type="molecule type" value="Genomic_DNA"/>
</dbReference>
<keyword evidence="3" id="KW-0233">DNA recombination</keyword>
<reference evidence="5" key="2">
    <citation type="submission" date="2021-08" db="EMBL/GenBank/DDBJ databases">
        <authorList>
            <person name="Tani A."/>
            <person name="Ola A."/>
            <person name="Ogura Y."/>
            <person name="Katsura K."/>
            <person name="Hayashi T."/>
        </authorList>
    </citation>
    <scope>NUCLEOTIDE SEQUENCE</scope>
    <source>
        <strain evidence="5">NBRC 103626</strain>
    </source>
</reference>
<dbReference type="GO" id="GO:0003677">
    <property type="term" value="F:DNA binding"/>
    <property type="evidence" value="ECO:0007669"/>
    <property type="project" value="InterPro"/>
</dbReference>
<evidence type="ECO:0000256" key="3">
    <source>
        <dbReference type="ARBA" id="ARBA00023172"/>
    </source>
</evidence>
<organism evidence="5 6">
    <name type="scientific">Methylobacterium gregans</name>
    <dbReference type="NCBI Taxonomy" id="374424"/>
    <lineage>
        <taxon>Bacteria</taxon>
        <taxon>Pseudomonadati</taxon>
        <taxon>Pseudomonadota</taxon>
        <taxon>Alphaproteobacteria</taxon>
        <taxon>Hyphomicrobiales</taxon>
        <taxon>Methylobacteriaceae</taxon>
        <taxon>Methylobacterium</taxon>
    </lineage>
</organism>
<name>A0AA37MB74_9HYPH</name>
<protein>
    <recommendedName>
        <fullName evidence="7">Integrase DNA-binding domain-containing protein</fullName>
    </recommendedName>
</protein>
<evidence type="ECO:0008006" key="7">
    <source>
        <dbReference type="Google" id="ProtNLM"/>
    </source>
</evidence>
<feature type="compositionally biased region" description="Basic residues" evidence="4">
    <location>
        <begin position="506"/>
        <end position="520"/>
    </location>
</feature>
<accession>A0AA37MB74</accession>
<keyword evidence="6" id="KW-1185">Reference proteome</keyword>
<dbReference type="PANTHER" id="PTHR30629">
    <property type="entry name" value="PROPHAGE INTEGRASE"/>
    <property type="match status" value="1"/>
</dbReference>
<sequence>MAVEGGRGSYARQRVPLTKKHVTDAHAMIRKGQVPGRGLDLVDDDCPGLVLRVTRNAATWMRKSKTGTVRIGDSAVITLVQARDQAERIRLAVPGLHQPKAETRLFEEVLRRTGSEEEALDAAWPEEEPESETAEERRKKGPWVLGDLVDAYLEWKVPKLKGRWATSYPTYLRHPELAGLSMVTVSALDLELMLGVRQRLLEDGGTKRSAAKRVINQFRECMTWGWREQALRCRLVHVEVPWWDRLTVDYSSGTRDHVPTVEELARTLAVAERYRSLGQTEHATGAGLLGALWAVVLTGQRTGALVTTEVTSCVPRFSNELPGWAAVGWPGAVMKSQMPHGLPVPPEAWAVVERYRLEDARDREAPSPWMFPSRRGDGHVSYLAINQLLSRLQGLREGKPAEGKADLLALNGIRRWTPHDVRRGLATFLGERRLGGAAAAILDHVDGKAEERERTAAVTRLHYDRAQKMSLKAEGMALWCSAILEAYEREREILARVPLPPPPPRPIRKPATRRKKRVPA</sequence>
<dbReference type="GO" id="GO:0015074">
    <property type="term" value="P:DNA integration"/>
    <property type="evidence" value="ECO:0007669"/>
    <property type="project" value="UniProtKB-KW"/>
</dbReference>
<dbReference type="SUPFAM" id="SSF56349">
    <property type="entry name" value="DNA breaking-rejoining enzymes"/>
    <property type="match status" value="1"/>
</dbReference>
<evidence type="ECO:0000256" key="2">
    <source>
        <dbReference type="ARBA" id="ARBA00022908"/>
    </source>
</evidence>